<protein>
    <submittedName>
        <fullName evidence="9">Chromosome 1, complete genome</fullName>
    </submittedName>
</protein>
<reference evidence="9 10" key="3">
    <citation type="journal article" date="2015" name="BMC Genomics">
        <title>The completed genome sequence of the pathogenic ascomycete fungus Fusarium graminearum.</title>
        <authorList>
            <person name="King R."/>
            <person name="Urban M."/>
            <person name="Hammond-Kosack M.C."/>
            <person name="Hassani-Pak K."/>
            <person name="Hammond-Kosack K.E."/>
        </authorList>
    </citation>
    <scope>NUCLEOTIDE SEQUENCE [LARGE SCALE GENOMIC DNA]</scope>
    <source>
        <strain evidence="10">ATCC MYA-4620 / CBS 123657 / FGSC 9075 / NRRL 31084 / PH-1</strain>
    </source>
</reference>
<name>A0A1C3YHQ1_GIBZE</name>
<evidence type="ECO:0000256" key="2">
    <source>
        <dbReference type="ARBA" id="ARBA00009241"/>
    </source>
</evidence>
<dbReference type="EMBL" id="HG970332">
    <property type="protein sequence ID" value="SCB64077.1"/>
    <property type="molecule type" value="Genomic_DNA"/>
</dbReference>
<evidence type="ECO:0000313" key="9">
    <source>
        <dbReference type="EMBL" id="SCB64077.1"/>
    </source>
</evidence>
<keyword evidence="3 8" id="KW-0479">Metal-binding</keyword>
<keyword evidence="4 8" id="KW-0186">Copper</keyword>
<evidence type="ECO:0000256" key="8">
    <source>
        <dbReference type="PIRSR" id="PIRSR607745-1"/>
    </source>
</evidence>
<dbReference type="SUPFAM" id="SSF47072">
    <property type="entry name" value="Cysteine alpha-hairpin motif"/>
    <property type="match status" value="1"/>
</dbReference>
<dbReference type="InParanoid" id="A0A1C3YHQ1"/>
<evidence type="ECO:0000256" key="6">
    <source>
        <dbReference type="ARBA" id="ARBA00023157"/>
    </source>
</evidence>
<dbReference type="InterPro" id="IPR009069">
    <property type="entry name" value="Cys_alpha_HP_mot_SF"/>
</dbReference>
<dbReference type="InterPro" id="IPR007745">
    <property type="entry name" value="Cyt_c_oxidase_Cu-chaperone"/>
</dbReference>
<accession>A0A1C3YHQ1</accession>
<dbReference type="Proteomes" id="UP000070720">
    <property type="component" value="Chromosome 1"/>
</dbReference>
<dbReference type="GO" id="GO:0033617">
    <property type="term" value="P:mitochondrial respiratory chain complex IV assembly"/>
    <property type="evidence" value="ECO:0007669"/>
    <property type="project" value="TreeGrafter"/>
</dbReference>
<dbReference type="FunFam" id="1.10.287.1130:FF:000004">
    <property type="entry name" value="Cytochrome c oxidase copper chaperone"/>
    <property type="match status" value="1"/>
</dbReference>
<keyword evidence="10" id="KW-1185">Reference proteome</keyword>
<dbReference type="PANTHER" id="PTHR16719">
    <property type="entry name" value="CYTOCHROME C OXIDASE COPPER CHAPERONE"/>
    <property type="match status" value="1"/>
</dbReference>
<dbReference type="GO" id="GO:0005758">
    <property type="term" value="C:mitochondrial intermembrane space"/>
    <property type="evidence" value="ECO:0007669"/>
    <property type="project" value="UniProtKB-SubCell"/>
</dbReference>
<evidence type="ECO:0000256" key="5">
    <source>
        <dbReference type="ARBA" id="ARBA00023128"/>
    </source>
</evidence>
<gene>
    <name evidence="9" type="ORF">FGRAMPH1_01T01417</name>
</gene>
<evidence type="ECO:0000256" key="7">
    <source>
        <dbReference type="ARBA" id="ARBA00023186"/>
    </source>
</evidence>
<proteinExistence type="inferred from homology"/>
<organism evidence="9 10">
    <name type="scientific">Gibberella zeae (strain ATCC MYA-4620 / CBS 123657 / FGSC 9075 / NRRL 31084 / PH-1)</name>
    <name type="common">Wheat head blight fungus</name>
    <name type="synonym">Fusarium graminearum</name>
    <dbReference type="NCBI Taxonomy" id="229533"/>
    <lineage>
        <taxon>Eukaryota</taxon>
        <taxon>Fungi</taxon>
        <taxon>Dikarya</taxon>
        <taxon>Ascomycota</taxon>
        <taxon>Pezizomycotina</taxon>
        <taxon>Sordariomycetes</taxon>
        <taxon>Hypocreomycetidae</taxon>
        <taxon>Hypocreales</taxon>
        <taxon>Nectriaceae</taxon>
        <taxon>Fusarium</taxon>
    </lineage>
</organism>
<dbReference type="Gene3D" id="1.10.287.1130">
    <property type="entry name" value="CytochromE C oxidase copper chaperone"/>
    <property type="match status" value="1"/>
</dbReference>
<keyword evidence="5" id="KW-0496">Mitochondrion</keyword>
<keyword evidence="6" id="KW-1015">Disulfide bond</keyword>
<dbReference type="GO" id="GO:0016531">
    <property type="term" value="F:copper chaperone activity"/>
    <property type="evidence" value="ECO:0007669"/>
    <property type="project" value="InterPro"/>
</dbReference>
<dbReference type="eggNOG" id="KOG3496">
    <property type="taxonomic scope" value="Eukaryota"/>
</dbReference>
<comment type="similarity">
    <text evidence="2">Belongs to the COX17 family.</text>
</comment>
<evidence type="ECO:0000256" key="1">
    <source>
        <dbReference type="ARBA" id="ARBA00004569"/>
    </source>
</evidence>
<sequence length="120" mass="13176">MKRWYLRPVDSVTSSNVNLAGYSFSYQTYHSTIRIVIPSNKSYTMDAAQTTLSSPVSAAANVASTSTTATNKPKPCCVCKDEKAKRDECMLFSNAKDPAADCKSMIDQYRSCMSGFGFQV</sequence>
<dbReference type="Pfam" id="PF05051">
    <property type="entry name" value="COX17"/>
    <property type="match status" value="1"/>
</dbReference>
<evidence type="ECO:0000256" key="4">
    <source>
        <dbReference type="ARBA" id="ARBA00023008"/>
    </source>
</evidence>
<dbReference type="GO" id="GO:0005507">
    <property type="term" value="F:copper ion binding"/>
    <property type="evidence" value="ECO:0007669"/>
    <property type="project" value="InterPro"/>
</dbReference>
<dbReference type="AlphaFoldDB" id="A0A1C3YHQ1"/>
<dbReference type="PROSITE" id="PS51808">
    <property type="entry name" value="CHCH"/>
    <property type="match status" value="1"/>
</dbReference>
<keyword evidence="7" id="KW-0143">Chaperone</keyword>
<comment type="subcellular location">
    <subcellularLocation>
        <location evidence="1">Mitochondrion intermembrane space</location>
    </subcellularLocation>
</comment>
<evidence type="ECO:0000256" key="3">
    <source>
        <dbReference type="ARBA" id="ARBA00022723"/>
    </source>
</evidence>
<reference evidence="10" key="1">
    <citation type="journal article" date="2007" name="Science">
        <title>The Fusarium graminearum genome reveals a link between localized polymorphism and pathogen specialization.</title>
        <authorList>
            <person name="Cuomo C.A."/>
            <person name="Gueldener U."/>
            <person name="Xu J.-R."/>
            <person name="Trail F."/>
            <person name="Turgeon B.G."/>
            <person name="Di Pietro A."/>
            <person name="Walton J.D."/>
            <person name="Ma L.-J."/>
            <person name="Baker S.E."/>
            <person name="Rep M."/>
            <person name="Adam G."/>
            <person name="Antoniw J."/>
            <person name="Baldwin T."/>
            <person name="Calvo S.E."/>
            <person name="Chang Y.-L."/>
            <person name="DeCaprio D."/>
            <person name="Gale L.R."/>
            <person name="Gnerre S."/>
            <person name="Goswami R.S."/>
            <person name="Hammond-Kosack K."/>
            <person name="Harris L.J."/>
            <person name="Hilburn K."/>
            <person name="Kennell J.C."/>
            <person name="Kroken S."/>
            <person name="Magnuson J.K."/>
            <person name="Mannhaupt G."/>
            <person name="Mauceli E.W."/>
            <person name="Mewes H.-W."/>
            <person name="Mitterbauer R."/>
            <person name="Muehlbauer G."/>
            <person name="Muensterkoetter M."/>
            <person name="Nelson D."/>
            <person name="O'Donnell K."/>
            <person name="Ouellet T."/>
            <person name="Qi W."/>
            <person name="Quesneville H."/>
            <person name="Roncero M.I.G."/>
            <person name="Seong K.-Y."/>
            <person name="Tetko I.V."/>
            <person name="Urban M."/>
            <person name="Waalwijk C."/>
            <person name="Ward T.J."/>
            <person name="Yao J."/>
            <person name="Birren B.W."/>
            <person name="Kistler H.C."/>
        </authorList>
    </citation>
    <scope>NUCLEOTIDE SEQUENCE [LARGE SCALE GENOMIC DNA]</scope>
    <source>
        <strain evidence="10">ATCC MYA-4620 / CBS 123657 / FGSC 9075 / NRRL 31084 / PH-1</strain>
    </source>
</reference>
<evidence type="ECO:0000313" key="10">
    <source>
        <dbReference type="Proteomes" id="UP000070720"/>
    </source>
</evidence>
<feature type="binding site" evidence="8">
    <location>
        <position position="76"/>
    </location>
    <ligand>
        <name>Cu cation</name>
        <dbReference type="ChEBI" id="CHEBI:23378"/>
    </ligand>
</feature>
<reference evidence="10" key="2">
    <citation type="journal article" date="2010" name="Nature">
        <title>Comparative genomics reveals mobile pathogenicity chromosomes in Fusarium.</title>
        <authorList>
            <person name="Ma L.J."/>
            <person name="van der Does H.C."/>
            <person name="Borkovich K.A."/>
            <person name="Coleman J.J."/>
            <person name="Daboussi M.J."/>
            <person name="Di Pietro A."/>
            <person name="Dufresne M."/>
            <person name="Freitag M."/>
            <person name="Grabherr M."/>
            <person name="Henrissat B."/>
            <person name="Houterman P.M."/>
            <person name="Kang S."/>
            <person name="Shim W.B."/>
            <person name="Woloshuk C."/>
            <person name="Xie X."/>
            <person name="Xu J.R."/>
            <person name="Antoniw J."/>
            <person name="Baker S.E."/>
            <person name="Bluhm B.H."/>
            <person name="Breakspear A."/>
            <person name="Brown D.W."/>
            <person name="Butchko R.A."/>
            <person name="Chapman S."/>
            <person name="Coulson R."/>
            <person name="Coutinho P.M."/>
            <person name="Danchin E.G."/>
            <person name="Diener A."/>
            <person name="Gale L.R."/>
            <person name="Gardiner D.M."/>
            <person name="Goff S."/>
            <person name="Hammond-Kosack K.E."/>
            <person name="Hilburn K."/>
            <person name="Hua-Van A."/>
            <person name="Jonkers W."/>
            <person name="Kazan K."/>
            <person name="Kodira C.D."/>
            <person name="Koehrsen M."/>
            <person name="Kumar L."/>
            <person name="Lee Y.H."/>
            <person name="Li L."/>
            <person name="Manners J.M."/>
            <person name="Miranda-Saavedra D."/>
            <person name="Mukherjee M."/>
            <person name="Park G."/>
            <person name="Park J."/>
            <person name="Park S.Y."/>
            <person name="Proctor R.H."/>
            <person name="Regev A."/>
            <person name="Ruiz-Roldan M.C."/>
            <person name="Sain D."/>
            <person name="Sakthikumar S."/>
            <person name="Sykes S."/>
            <person name="Schwartz D.C."/>
            <person name="Turgeon B.G."/>
            <person name="Wapinski I."/>
            <person name="Yoder O."/>
            <person name="Young S."/>
            <person name="Zeng Q."/>
            <person name="Zhou S."/>
            <person name="Galagan J."/>
            <person name="Cuomo C.A."/>
            <person name="Kistler H.C."/>
            <person name="Rep M."/>
        </authorList>
    </citation>
    <scope>GENOME REANNOTATION</scope>
    <source>
        <strain evidence="10">ATCC MYA-4620 / CBS 123657 / FGSC 9075 / NRRL 31084 / PH-1</strain>
    </source>
</reference>
<dbReference type="STRING" id="229533.A0A1C3YHQ1"/>
<feature type="binding site" evidence="8">
    <location>
        <position position="77"/>
    </location>
    <ligand>
        <name>Cu cation</name>
        <dbReference type="ChEBI" id="CHEBI:23378"/>
    </ligand>
</feature>
<dbReference type="PANTHER" id="PTHR16719:SF0">
    <property type="entry name" value="CYTOCHROME C OXIDASE COPPER CHAPERONE"/>
    <property type="match status" value="1"/>
</dbReference>